<dbReference type="InterPro" id="IPR010918">
    <property type="entry name" value="PurM-like_C_dom"/>
</dbReference>
<reference evidence="2" key="1">
    <citation type="journal article" date="2014" name="Front. Microbiol.">
        <title>High frequency of phylogenetically diverse reductive dehalogenase-homologous genes in deep subseafloor sedimentary metagenomes.</title>
        <authorList>
            <person name="Kawai M."/>
            <person name="Futagami T."/>
            <person name="Toyoda A."/>
            <person name="Takaki Y."/>
            <person name="Nishi S."/>
            <person name="Hori S."/>
            <person name="Arai W."/>
            <person name="Tsubouchi T."/>
            <person name="Morono Y."/>
            <person name="Uchiyama I."/>
            <person name="Ito T."/>
            <person name="Fujiyama A."/>
            <person name="Inagaki F."/>
            <person name="Takami H."/>
        </authorList>
    </citation>
    <scope>NUCLEOTIDE SEQUENCE</scope>
    <source>
        <strain evidence="2">Expedition CK06-06</strain>
    </source>
</reference>
<dbReference type="AlphaFoldDB" id="X1ES22"/>
<dbReference type="Pfam" id="PF02769">
    <property type="entry name" value="AIRS_C"/>
    <property type="match status" value="1"/>
</dbReference>
<proteinExistence type="predicted"/>
<comment type="caution">
    <text evidence="2">The sequence shown here is derived from an EMBL/GenBank/DDBJ whole genome shotgun (WGS) entry which is preliminary data.</text>
</comment>
<name>X1ES22_9ZZZZ</name>
<dbReference type="PANTHER" id="PTHR43555:SF1">
    <property type="entry name" value="PHOSPHORIBOSYLFORMYLGLYCINAMIDINE SYNTHASE SUBUNIT PURL"/>
    <property type="match status" value="1"/>
</dbReference>
<feature type="domain" description="PurM-like C-terminal" evidence="1">
    <location>
        <begin position="4"/>
        <end position="123"/>
    </location>
</feature>
<dbReference type="PANTHER" id="PTHR43555">
    <property type="entry name" value="PHOSPHORIBOSYLFORMYLGLYCINAMIDINE SYNTHASE SUBUNIT PURL"/>
    <property type="match status" value="1"/>
</dbReference>
<gene>
    <name evidence="2" type="ORF">S01H4_59814</name>
</gene>
<evidence type="ECO:0000259" key="1">
    <source>
        <dbReference type="Pfam" id="PF02769"/>
    </source>
</evidence>
<dbReference type="Gene3D" id="3.90.650.10">
    <property type="entry name" value="PurM-like C-terminal domain"/>
    <property type="match status" value="1"/>
</dbReference>
<dbReference type="SUPFAM" id="SSF56042">
    <property type="entry name" value="PurM C-terminal domain-like"/>
    <property type="match status" value="1"/>
</dbReference>
<dbReference type="GO" id="GO:0004642">
    <property type="term" value="F:phosphoribosylformylglycinamidine synthase activity"/>
    <property type="evidence" value="ECO:0007669"/>
    <property type="project" value="InterPro"/>
</dbReference>
<dbReference type="InterPro" id="IPR036676">
    <property type="entry name" value="PurM-like_C_sf"/>
</dbReference>
<organism evidence="2">
    <name type="scientific">marine sediment metagenome</name>
    <dbReference type="NCBI Taxonomy" id="412755"/>
    <lineage>
        <taxon>unclassified sequences</taxon>
        <taxon>metagenomes</taxon>
        <taxon>ecological metagenomes</taxon>
    </lineage>
</organism>
<accession>X1ES22</accession>
<feature type="non-terminal residue" evidence="2">
    <location>
        <position position="197"/>
    </location>
</feature>
<dbReference type="EMBL" id="BART01035145">
    <property type="protein sequence ID" value="GAH11433.1"/>
    <property type="molecule type" value="Genomic_DNA"/>
</dbReference>
<evidence type="ECO:0000313" key="2">
    <source>
        <dbReference type="EMBL" id="GAH11433.1"/>
    </source>
</evidence>
<dbReference type="GO" id="GO:0006189">
    <property type="term" value="P:'de novo' IMP biosynthetic process"/>
    <property type="evidence" value="ECO:0007669"/>
    <property type="project" value="InterPro"/>
</dbReference>
<dbReference type="InterPro" id="IPR010074">
    <property type="entry name" value="PRibForGlyAmidine_synth_PurL"/>
</dbReference>
<sequence>SESEKSAVAIGDPELGKRLREACLELIEKGLVVGMQDMGAAGLTCSSCEMASRGATGIEIDVALVPQREKGMTPYEILLSESQERMLAILKDDKEKAALDILQKWNINAVKIGKVTDDKMMRVREEGVVVCEVPAEALTEKAPLYDREVKEPAYLKEAQKLTRESLKEPDDLNQVLLQLLDSPTIASKESAYKSFTA</sequence>
<protein>
    <recommendedName>
        <fullName evidence="1">PurM-like C-terminal domain-containing protein</fullName>
    </recommendedName>
</protein>
<feature type="non-terminal residue" evidence="2">
    <location>
        <position position="1"/>
    </location>
</feature>